<evidence type="ECO:0000256" key="5">
    <source>
        <dbReference type="ARBA" id="ARBA00022989"/>
    </source>
</evidence>
<evidence type="ECO:0000256" key="6">
    <source>
        <dbReference type="ARBA" id="ARBA00023136"/>
    </source>
</evidence>
<evidence type="ECO:0000313" key="10">
    <source>
        <dbReference type="EMBL" id="KAJ2004724.1"/>
    </source>
</evidence>
<organism evidence="10 11">
    <name type="scientific">Coemansia thaxteri</name>
    <dbReference type="NCBI Taxonomy" id="2663907"/>
    <lineage>
        <taxon>Eukaryota</taxon>
        <taxon>Fungi</taxon>
        <taxon>Fungi incertae sedis</taxon>
        <taxon>Zoopagomycota</taxon>
        <taxon>Kickxellomycotina</taxon>
        <taxon>Kickxellomycetes</taxon>
        <taxon>Kickxellales</taxon>
        <taxon>Kickxellaceae</taxon>
        <taxon>Coemansia</taxon>
    </lineage>
</organism>
<name>A0A9W8BF15_9FUNG</name>
<evidence type="ECO:0000256" key="2">
    <source>
        <dbReference type="ARBA" id="ARBA00006496"/>
    </source>
</evidence>
<protein>
    <recommendedName>
        <fullName evidence="9">T-cell immunomodulatory protein TIP C2 domain-containing protein</fullName>
    </recommendedName>
</protein>
<keyword evidence="3 8" id="KW-0812">Transmembrane</keyword>
<dbReference type="InterPro" id="IPR028994">
    <property type="entry name" value="Integrin_alpha_N"/>
</dbReference>
<evidence type="ECO:0000259" key="9">
    <source>
        <dbReference type="Pfam" id="PF23122"/>
    </source>
</evidence>
<comment type="similarity">
    <text evidence="2">Belongs to the TIP family.</text>
</comment>
<dbReference type="Proteomes" id="UP001150907">
    <property type="component" value="Unassembled WGS sequence"/>
</dbReference>
<evidence type="ECO:0000256" key="1">
    <source>
        <dbReference type="ARBA" id="ARBA00004479"/>
    </source>
</evidence>
<evidence type="ECO:0000256" key="3">
    <source>
        <dbReference type="ARBA" id="ARBA00022692"/>
    </source>
</evidence>
<feature type="transmembrane region" description="Helical" evidence="8">
    <location>
        <begin position="593"/>
        <end position="612"/>
    </location>
</feature>
<evidence type="ECO:0000256" key="7">
    <source>
        <dbReference type="ARBA" id="ARBA00023180"/>
    </source>
</evidence>
<dbReference type="Pfam" id="PF13517">
    <property type="entry name" value="FG-GAP_3"/>
    <property type="match status" value="2"/>
</dbReference>
<dbReference type="PANTHER" id="PTHR13412:SF0">
    <property type="entry name" value="T-CELL IMMUNOMODULATORY PROTEIN"/>
    <property type="match status" value="1"/>
</dbReference>
<dbReference type="PANTHER" id="PTHR13412">
    <property type="entry name" value="T-CELL IMMUNOMODULATORY PROTEIN HOMOLOG"/>
    <property type="match status" value="1"/>
</dbReference>
<comment type="caution">
    <text evidence="10">The sequence shown here is derived from an EMBL/GenBank/DDBJ whole genome shotgun (WGS) entry which is preliminary data.</text>
</comment>
<keyword evidence="11" id="KW-1185">Reference proteome</keyword>
<dbReference type="GO" id="GO:0005886">
    <property type="term" value="C:plasma membrane"/>
    <property type="evidence" value="ECO:0007669"/>
    <property type="project" value="TreeGrafter"/>
</dbReference>
<dbReference type="InterPro" id="IPR013517">
    <property type="entry name" value="FG-GAP"/>
</dbReference>
<keyword evidence="4" id="KW-0732">Signal</keyword>
<accession>A0A9W8BF15</accession>
<dbReference type="Gene3D" id="2.130.10.130">
    <property type="entry name" value="Integrin alpha, N-terminal"/>
    <property type="match status" value="2"/>
</dbReference>
<sequence length="636" mass="68293">MGYIVSGLVVRTLAFVLLLPGLVYGLSSSKFRFKLNQLYEVSVGLENLRGTPLAFGDLSGTNDQLVDLVIASADQKTVEVWEWSRSAREFSHAAAADIKVADGFLVSNAIVGDFDADGHLDILLQSVSTKTKEVRMQLFLGNSSSSLGFAAYGGDIDSANDAMPFAIDYDGSGRVALLGGAPWSQRDNATAPPAWMWASEPAQAAALLTARPATLFQPINSTAAPTAMCRPASPHSSAFVDVDGDCRADLFVVCEGGTDYQIWASGSERGYTYSQTGQLPAGAGAVAFADMNGDGSVDMVVAMPGKSQIQILYNEQRPLCIGKNGRDCRDFERICEADAQFAFSAPADAQVVDFSAAWPGETLLAALADFQGPAPAAVRVGDVDLDGFPDLAFVTTRAGGETRVRLMRSAACSGCHAGGTRRRVDVRSYVAVTDGVAVLEQVNGAQDVAFFDVDGTGRADLLIYYRDGRGQKRATAAYNNFFTDAFFIKASAGRGAAFKYVLVDDTGRKHVAQTPQAPQSAYRAMLTPYALIGIGRTNNYIEDFSVGSPGFWGHHDRAFEGLIPNSRVVVFPKNDTAEWRLELYMNRSESTPYILATLLSSMAVLAVTVVVLGKMERRADQREKQRALHAINFDAL</sequence>
<reference evidence="10" key="1">
    <citation type="submission" date="2022-07" db="EMBL/GenBank/DDBJ databases">
        <title>Phylogenomic reconstructions and comparative analyses of Kickxellomycotina fungi.</title>
        <authorList>
            <person name="Reynolds N.K."/>
            <person name="Stajich J.E."/>
            <person name="Barry K."/>
            <person name="Grigoriev I.V."/>
            <person name="Crous P."/>
            <person name="Smith M.E."/>
        </authorList>
    </citation>
    <scope>NUCLEOTIDE SEQUENCE</scope>
    <source>
        <strain evidence="10">IMI 214461</strain>
    </source>
</reference>
<dbReference type="Pfam" id="PF23122">
    <property type="entry name" value="C2_ITFG1"/>
    <property type="match status" value="1"/>
</dbReference>
<evidence type="ECO:0000256" key="8">
    <source>
        <dbReference type="SAM" id="Phobius"/>
    </source>
</evidence>
<dbReference type="InterPro" id="IPR057089">
    <property type="entry name" value="C2_TIP"/>
</dbReference>
<evidence type="ECO:0000256" key="4">
    <source>
        <dbReference type="ARBA" id="ARBA00022729"/>
    </source>
</evidence>
<keyword evidence="5 8" id="KW-1133">Transmembrane helix</keyword>
<proteinExistence type="inferred from homology"/>
<dbReference type="AlphaFoldDB" id="A0A9W8BF15"/>
<evidence type="ECO:0000313" key="11">
    <source>
        <dbReference type="Proteomes" id="UP001150907"/>
    </source>
</evidence>
<dbReference type="SUPFAM" id="SSF69318">
    <property type="entry name" value="Integrin alpha N-terminal domain"/>
    <property type="match status" value="1"/>
</dbReference>
<keyword evidence="7" id="KW-0325">Glycoprotein</keyword>
<gene>
    <name evidence="10" type="ORF">H4R26_002355</name>
</gene>
<keyword evidence="6 8" id="KW-0472">Membrane</keyword>
<feature type="domain" description="T-cell immunomodulatory protein TIP C2" evidence="9">
    <location>
        <begin position="494"/>
        <end position="584"/>
    </location>
</feature>
<dbReference type="OrthoDB" id="10022113at2759"/>
<comment type="subcellular location">
    <subcellularLocation>
        <location evidence="1">Membrane</location>
        <topology evidence="1">Single-pass type I membrane protein</topology>
    </subcellularLocation>
</comment>
<dbReference type="InterPro" id="IPR024881">
    <property type="entry name" value="Tip"/>
</dbReference>
<dbReference type="EMBL" id="JANBQF010000137">
    <property type="protein sequence ID" value="KAJ2004724.1"/>
    <property type="molecule type" value="Genomic_DNA"/>
</dbReference>